<dbReference type="RefSeq" id="WP_149103475.1">
    <property type="nucleotide sequence ID" value="NZ_VTFT01000001.1"/>
</dbReference>
<reference evidence="1 2" key="1">
    <citation type="submission" date="2019-08" db="EMBL/GenBank/DDBJ databases">
        <title>Luteimonas viscosus sp. nov., isolated from soil of a sunflower field.</title>
        <authorList>
            <person name="Jianli Z."/>
            <person name="Ying Z."/>
        </authorList>
    </citation>
    <scope>NUCLEOTIDE SEQUENCE [LARGE SCALE GENOMIC DNA]</scope>
    <source>
        <strain evidence="1 2">XBU10</strain>
    </source>
</reference>
<name>A0A5D4XV66_9GAMM</name>
<dbReference type="AlphaFoldDB" id="A0A5D4XV66"/>
<evidence type="ECO:0000313" key="1">
    <source>
        <dbReference type="EMBL" id="TYT26922.1"/>
    </source>
</evidence>
<dbReference type="EMBL" id="VTFT01000001">
    <property type="protein sequence ID" value="TYT26922.1"/>
    <property type="molecule type" value="Genomic_DNA"/>
</dbReference>
<evidence type="ECO:0000313" key="2">
    <source>
        <dbReference type="Proteomes" id="UP000324973"/>
    </source>
</evidence>
<keyword evidence="2" id="KW-1185">Reference proteome</keyword>
<organism evidence="1 2">
    <name type="scientific">Luteimonas viscosa</name>
    <dbReference type="NCBI Taxonomy" id="1132694"/>
    <lineage>
        <taxon>Bacteria</taxon>
        <taxon>Pseudomonadati</taxon>
        <taxon>Pseudomonadota</taxon>
        <taxon>Gammaproteobacteria</taxon>
        <taxon>Lysobacterales</taxon>
        <taxon>Lysobacteraceae</taxon>
        <taxon>Luteimonas</taxon>
    </lineage>
</organism>
<sequence length="109" mass="12165">MNKTKSRFPPRRKVLLAVVVLVLVAMLVLRLMGIAGFNGTAPEGMDWNDDGVASRAEILQGYTIIAVDETRDGPRTCRRYVRLRDREAPFRVECRVEFGEDGGKGSTPQ</sequence>
<dbReference type="Proteomes" id="UP000324973">
    <property type="component" value="Unassembled WGS sequence"/>
</dbReference>
<dbReference type="OrthoDB" id="5988095at2"/>
<proteinExistence type="predicted"/>
<gene>
    <name evidence="1" type="ORF">FZO89_12005</name>
</gene>
<comment type="caution">
    <text evidence="1">The sequence shown here is derived from an EMBL/GenBank/DDBJ whole genome shotgun (WGS) entry which is preliminary data.</text>
</comment>
<protein>
    <submittedName>
        <fullName evidence="1">EF-hand domain-containing protein</fullName>
    </submittedName>
</protein>
<accession>A0A5D4XV66</accession>